<feature type="domain" description="Nudix hydrolase" evidence="1">
    <location>
        <begin position="12"/>
        <end position="138"/>
    </location>
</feature>
<dbReference type="EMBL" id="BMHY01000001">
    <property type="protein sequence ID" value="GGG59351.1"/>
    <property type="molecule type" value="Genomic_DNA"/>
</dbReference>
<evidence type="ECO:0000313" key="3">
    <source>
        <dbReference type="Proteomes" id="UP000600247"/>
    </source>
</evidence>
<evidence type="ECO:0000313" key="2">
    <source>
        <dbReference type="EMBL" id="GGG59351.1"/>
    </source>
</evidence>
<comment type="caution">
    <text evidence="2">The sequence shown here is derived from an EMBL/GenBank/DDBJ whole genome shotgun (WGS) entry which is preliminary data.</text>
</comment>
<reference evidence="2 3" key="1">
    <citation type="journal article" date="2014" name="Int. J. Syst. Evol. Microbiol.">
        <title>Complete genome sequence of Corynebacterium casei LMG S-19264T (=DSM 44701T), isolated from a smear-ripened cheese.</title>
        <authorList>
            <consortium name="US DOE Joint Genome Institute (JGI-PGF)"/>
            <person name="Walter F."/>
            <person name="Albersmeier A."/>
            <person name="Kalinowski J."/>
            <person name="Ruckert C."/>
        </authorList>
    </citation>
    <scope>NUCLEOTIDE SEQUENCE [LARGE SCALE GENOMIC DNA]</scope>
    <source>
        <strain evidence="2 3">CGMCC 1.15286</strain>
    </source>
</reference>
<dbReference type="Proteomes" id="UP000600247">
    <property type="component" value="Unassembled WGS sequence"/>
</dbReference>
<dbReference type="InterPro" id="IPR000086">
    <property type="entry name" value="NUDIX_hydrolase_dom"/>
</dbReference>
<sequence>MLKKIDKLPIDKRIAGVHCVPLLEDGSIVMVWDKDEQVLTTIGGRIEGSESIEEEALNREAMEESGIILESNRKPFASWYWNETDTYTIYFLAKVDQMFEIPEGFEKTGRVTFNFETARQIVTKVEGQGERIQILNYAEEAAETFK</sequence>
<gene>
    <name evidence="2" type="ORF">GCM10010918_10660</name>
</gene>
<dbReference type="Gene3D" id="3.90.79.10">
    <property type="entry name" value="Nucleoside Triphosphate Pyrophosphohydrolase"/>
    <property type="match status" value="1"/>
</dbReference>
<dbReference type="AlphaFoldDB" id="A0A917GWF4"/>
<dbReference type="RefSeq" id="WP_188887838.1">
    <property type="nucleotide sequence ID" value="NZ_BMHY01000001.1"/>
</dbReference>
<protein>
    <recommendedName>
        <fullName evidence="1">Nudix hydrolase domain-containing protein</fullName>
    </recommendedName>
</protein>
<dbReference type="SUPFAM" id="SSF55811">
    <property type="entry name" value="Nudix"/>
    <property type="match status" value="1"/>
</dbReference>
<name>A0A917GWF4_9BACL</name>
<organism evidence="2 3">
    <name type="scientific">Paenibacillus radicis</name>
    <name type="common">ex Gao et al. 2016</name>
    <dbReference type="NCBI Taxonomy" id="1737354"/>
    <lineage>
        <taxon>Bacteria</taxon>
        <taxon>Bacillati</taxon>
        <taxon>Bacillota</taxon>
        <taxon>Bacilli</taxon>
        <taxon>Bacillales</taxon>
        <taxon>Paenibacillaceae</taxon>
        <taxon>Paenibacillus</taxon>
    </lineage>
</organism>
<dbReference type="InterPro" id="IPR015797">
    <property type="entry name" value="NUDIX_hydrolase-like_dom_sf"/>
</dbReference>
<accession>A0A917GWF4</accession>
<dbReference type="Pfam" id="PF00293">
    <property type="entry name" value="NUDIX"/>
    <property type="match status" value="1"/>
</dbReference>
<evidence type="ECO:0000259" key="1">
    <source>
        <dbReference type="PROSITE" id="PS51462"/>
    </source>
</evidence>
<keyword evidence="3" id="KW-1185">Reference proteome</keyword>
<proteinExistence type="predicted"/>
<dbReference type="PROSITE" id="PS51462">
    <property type="entry name" value="NUDIX"/>
    <property type="match status" value="1"/>
</dbReference>